<comment type="caution">
    <text evidence="1">The sequence shown here is derived from an EMBL/GenBank/DDBJ whole genome shotgun (WGS) entry which is preliminary data.</text>
</comment>
<protein>
    <submittedName>
        <fullName evidence="1">Uncharacterized protein</fullName>
    </submittedName>
</protein>
<organism evidence="1 2">
    <name type="scientific">Leptomonas seymouri</name>
    <dbReference type="NCBI Taxonomy" id="5684"/>
    <lineage>
        <taxon>Eukaryota</taxon>
        <taxon>Discoba</taxon>
        <taxon>Euglenozoa</taxon>
        <taxon>Kinetoplastea</taxon>
        <taxon>Metakinetoplastina</taxon>
        <taxon>Trypanosomatida</taxon>
        <taxon>Trypanosomatidae</taxon>
        <taxon>Leishmaniinae</taxon>
        <taxon>Leptomonas</taxon>
    </lineage>
</organism>
<accession>A0A0N0P4U1</accession>
<dbReference type="Proteomes" id="UP000038009">
    <property type="component" value="Unassembled WGS sequence"/>
</dbReference>
<gene>
    <name evidence="1" type="ORF">ABL78_5231</name>
</gene>
<evidence type="ECO:0000313" key="1">
    <source>
        <dbReference type="EMBL" id="KPI85699.1"/>
    </source>
</evidence>
<sequence>MSDEAFAAAPAPITKEHLDYEGRVRVEKRKDELADTYSAYLAAHPEINPLLHDIMQHILVHKPEHPLEAIRDYIKSRSPVT</sequence>
<dbReference type="OMA" id="ELIMDYT"/>
<evidence type="ECO:0000313" key="2">
    <source>
        <dbReference type="Proteomes" id="UP000038009"/>
    </source>
</evidence>
<dbReference type="AlphaFoldDB" id="A0A0N0P4U1"/>
<proteinExistence type="predicted"/>
<dbReference type="CDD" id="cd22979">
    <property type="entry name" value="DD_AK8"/>
    <property type="match status" value="1"/>
</dbReference>
<reference evidence="1 2" key="1">
    <citation type="journal article" date="2015" name="PLoS Pathog.">
        <title>Leptomonas seymouri: Adaptations to the Dixenous Life Cycle Analyzed by Genome Sequencing, Transcriptome Profiling and Co-infection with Leishmania donovani.</title>
        <authorList>
            <person name="Kraeva N."/>
            <person name="Butenko A."/>
            <person name="Hlavacova J."/>
            <person name="Kostygov A."/>
            <person name="Myskova J."/>
            <person name="Grybchuk D."/>
            <person name="Lestinova T."/>
            <person name="Votypka J."/>
            <person name="Volf P."/>
            <person name="Opperdoes F."/>
            <person name="Flegontov P."/>
            <person name="Lukes J."/>
            <person name="Yurchenko V."/>
        </authorList>
    </citation>
    <scope>NUCLEOTIDE SEQUENCE [LARGE SCALE GENOMIC DNA]</scope>
    <source>
        <strain evidence="1 2">ATCC 30220</strain>
    </source>
</reference>
<dbReference type="EMBL" id="LJSK01000171">
    <property type="protein sequence ID" value="KPI85699.1"/>
    <property type="molecule type" value="Genomic_DNA"/>
</dbReference>
<keyword evidence="2" id="KW-1185">Reference proteome</keyword>
<dbReference type="OrthoDB" id="6334211at2759"/>
<name>A0A0N0P4U1_LEPSE</name>
<dbReference type="SUPFAM" id="SSF47391">
    <property type="entry name" value="Dimerization-anchoring domain of cAMP-dependent PK regulatory subunit"/>
    <property type="match status" value="1"/>
</dbReference>
<dbReference type="VEuPathDB" id="TriTrypDB:Lsey_0171_0070"/>